<reference evidence="3" key="1">
    <citation type="submission" date="2014-11" db="EMBL/GenBank/DDBJ databases">
        <title>Hymenobacter sp. DG25B genome submission.</title>
        <authorList>
            <person name="Jung H.-Y."/>
            <person name="Kim M.K."/>
            <person name="Srinivasan S."/>
            <person name="Lim S."/>
        </authorList>
    </citation>
    <scope>NUCLEOTIDE SEQUENCE [LARGE SCALE GENOMIC DNA]</scope>
    <source>
        <strain evidence="3">DY59</strain>
    </source>
</reference>
<dbReference type="PANTHER" id="PTHR30399:SF1">
    <property type="entry name" value="UTP PYROPHOSPHATASE"/>
    <property type="match status" value="1"/>
</dbReference>
<sequence>MALSPRLPLLLERNALYQGMLGPPKRQRQFVSGERLRLVGRPYLLRVVAGQENSVQMQDIHIVVRAADASAVRDTLEAWYSQEAASVFAGRVPLWAGRLSVTPGRILIRAQKKRWGSCDARGNLRLNWRLVMAPMSLIDYVIAHELTHLRSADHSPQFWTHLRAVMPDDLERKAQLAHFGSMYDW</sequence>
<dbReference type="Gene3D" id="3.30.2010.10">
    <property type="entry name" value="Metalloproteases ('zincins'), catalytic domain"/>
    <property type="match status" value="1"/>
</dbReference>
<dbReference type="HOGENOM" id="CLU_065947_2_1_0"/>
<evidence type="ECO:0000313" key="3">
    <source>
        <dbReference type="Proteomes" id="UP000030634"/>
    </source>
</evidence>
<dbReference type="EMBL" id="CP010028">
    <property type="protein sequence ID" value="AIZ46033.1"/>
    <property type="molecule type" value="Genomic_DNA"/>
</dbReference>
<evidence type="ECO:0000313" key="2">
    <source>
        <dbReference type="EMBL" id="AIZ46033.1"/>
    </source>
</evidence>
<evidence type="ECO:0000259" key="1">
    <source>
        <dbReference type="Pfam" id="PF01863"/>
    </source>
</evidence>
<dbReference type="Pfam" id="PF01863">
    <property type="entry name" value="YgjP-like"/>
    <property type="match status" value="1"/>
</dbReference>
<dbReference type="AlphaFoldDB" id="A0A0A7KMZ5"/>
<proteinExistence type="predicted"/>
<dbReference type="InterPro" id="IPR002725">
    <property type="entry name" value="YgjP-like_metallopeptidase"/>
</dbReference>
<dbReference type="InterPro" id="IPR053136">
    <property type="entry name" value="UTP_pyrophosphatase-like"/>
</dbReference>
<organism evidence="2 3">
    <name type="scientific">Deinococcus radiopugnans</name>
    <dbReference type="NCBI Taxonomy" id="57497"/>
    <lineage>
        <taxon>Bacteria</taxon>
        <taxon>Thermotogati</taxon>
        <taxon>Deinococcota</taxon>
        <taxon>Deinococci</taxon>
        <taxon>Deinococcales</taxon>
        <taxon>Deinococcaceae</taxon>
        <taxon>Deinococcus</taxon>
    </lineage>
</organism>
<feature type="domain" description="YgjP-like metallopeptidase" evidence="1">
    <location>
        <begin position="24"/>
        <end position="178"/>
    </location>
</feature>
<name>A0A0A7KMZ5_9DEIO</name>
<protein>
    <recommendedName>
        <fullName evidence="1">YgjP-like metallopeptidase domain-containing protein</fullName>
    </recommendedName>
</protein>
<dbReference type="PANTHER" id="PTHR30399">
    <property type="entry name" value="UNCHARACTERIZED PROTEIN YGJP"/>
    <property type="match status" value="1"/>
</dbReference>
<gene>
    <name evidence="2" type="ORF">QR90_14590</name>
</gene>
<dbReference type="Proteomes" id="UP000030634">
    <property type="component" value="Chromosome"/>
</dbReference>
<dbReference type="CDD" id="cd07344">
    <property type="entry name" value="M48_yhfN_like"/>
    <property type="match status" value="1"/>
</dbReference>
<dbReference type="KEGG" id="dsw:QR90_14590"/>
<accession>A0A0A7KMZ5</accession>